<dbReference type="EnsemblMetazoa" id="ADIR014192-RA">
    <property type="protein sequence ID" value="ADIR014192-PA"/>
    <property type="gene ID" value="ADIR014192"/>
</dbReference>
<reference evidence="3" key="1">
    <citation type="submission" date="2013-03" db="EMBL/GenBank/DDBJ databases">
        <title>The Genome Sequence of Anopheles dirus WRAIR2.</title>
        <authorList>
            <consortium name="The Broad Institute Genomics Platform"/>
            <person name="Neafsey D.E."/>
            <person name="Walton C."/>
            <person name="Walker B."/>
            <person name="Young S.K."/>
            <person name="Zeng Q."/>
            <person name="Gargeya S."/>
            <person name="Fitzgerald M."/>
            <person name="Haas B."/>
            <person name="Abouelleil A."/>
            <person name="Allen A.W."/>
            <person name="Alvarado L."/>
            <person name="Arachchi H.M."/>
            <person name="Berlin A.M."/>
            <person name="Chapman S.B."/>
            <person name="Gainer-Dewar J."/>
            <person name="Goldberg J."/>
            <person name="Griggs A."/>
            <person name="Gujja S."/>
            <person name="Hansen M."/>
            <person name="Howarth C."/>
            <person name="Imamovic A."/>
            <person name="Ireland A."/>
            <person name="Larimer J."/>
            <person name="McCowan C."/>
            <person name="Murphy C."/>
            <person name="Pearson M."/>
            <person name="Poon T.W."/>
            <person name="Priest M."/>
            <person name="Roberts A."/>
            <person name="Saif S."/>
            <person name="Shea T."/>
            <person name="Sisk P."/>
            <person name="Sykes S."/>
            <person name="Wortman J."/>
            <person name="Nusbaum C."/>
            <person name="Birren B."/>
        </authorList>
    </citation>
    <scope>NUCLEOTIDE SEQUENCE [LARGE SCALE GENOMIC DNA]</scope>
    <source>
        <strain evidence="3">WRAIR2</strain>
    </source>
</reference>
<organism evidence="2 3">
    <name type="scientific">Anopheles dirus</name>
    <dbReference type="NCBI Taxonomy" id="7168"/>
    <lineage>
        <taxon>Eukaryota</taxon>
        <taxon>Metazoa</taxon>
        <taxon>Ecdysozoa</taxon>
        <taxon>Arthropoda</taxon>
        <taxon>Hexapoda</taxon>
        <taxon>Insecta</taxon>
        <taxon>Pterygota</taxon>
        <taxon>Neoptera</taxon>
        <taxon>Endopterygota</taxon>
        <taxon>Diptera</taxon>
        <taxon>Nematocera</taxon>
        <taxon>Culicoidea</taxon>
        <taxon>Culicidae</taxon>
        <taxon>Anophelinae</taxon>
        <taxon>Anopheles</taxon>
    </lineage>
</organism>
<protein>
    <submittedName>
        <fullName evidence="2">Uncharacterized protein</fullName>
    </submittedName>
</protein>
<sequence>MNKSKQSAGSSPLTLDKLRRIIRNVRFDTNTATTSDKAEPECHKKINQKEESL</sequence>
<evidence type="ECO:0000313" key="3">
    <source>
        <dbReference type="Proteomes" id="UP000075884"/>
    </source>
</evidence>
<dbReference type="Proteomes" id="UP000075884">
    <property type="component" value="Unassembled WGS sequence"/>
</dbReference>
<reference evidence="2" key="2">
    <citation type="submission" date="2020-05" db="UniProtKB">
        <authorList>
            <consortium name="EnsemblMetazoa"/>
        </authorList>
    </citation>
    <scope>IDENTIFICATION</scope>
    <source>
        <strain evidence="2">WRAIR2</strain>
    </source>
</reference>
<name>A0A182NWB3_9DIPT</name>
<dbReference type="VEuPathDB" id="VectorBase:ADIR014192"/>
<accession>A0A182NWB3</accession>
<proteinExistence type="predicted"/>
<dbReference type="AlphaFoldDB" id="A0A182NWB3"/>
<feature type="region of interest" description="Disordered" evidence="1">
    <location>
        <begin position="29"/>
        <end position="53"/>
    </location>
</feature>
<keyword evidence="3" id="KW-1185">Reference proteome</keyword>
<evidence type="ECO:0000256" key="1">
    <source>
        <dbReference type="SAM" id="MobiDB-lite"/>
    </source>
</evidence>
<evidence type="ECO:0000313" key="2">
    <source>
        <dbReference type="EnsemblMetazoa" id="ADIR014192-PA"/>
    </source>
</evidence>
<feature type="compositionally biased region" description="Basic and acidic residues" evidence="1">
    <location>
        <begin position="36"/>
        <end position="53"/>
    </location>
</feature>